<reference evidence="3 4" key="1">
    <citation type="journal article" date="2007" name="Nature">
        <title>Evolution of genes and genomes on the Drosophila phylogeny.</title>
        <authorList>
            <consortium name="Drosophila 12 Genomes Consortium"/>
            <person name="Clark A.G."/>
            <person name="Eisen M.B."/>
            <person name="Smith D.R."/>
            <person name="Bergman C.M."/>
            <person name="Oliver B."/>
            <person name="Markow T.A."/>
            <person name="Kaufman T.C."/>
            <person name="Kellis M."/>
            <person name="Gelbart W."/>
            <person name="Iyer V.N."/>
            <person name="Pollard D.A."/>
            <person name="Sackton T.B."/>
            <person name="Larracuente A.M."/>
            <person name="Singh N.D."/>
            <person name="Abad J.P."/>
            <person name="Abt D.N."/>
            <person name="Adryan B."/>
            <person name="Aguade M."/>
            <person name="Akashi H."/>
            <person name="Anderson W.W."/>
            <person name="Aquadro C.F."/>
            <person name="Ardell D.H."/>
            <person name="Arguello R."/>
            <person name="Artieri C.G."/>
            <person name="Barbash D.A."/>
            <person name="Barker D."/>
            <person name="Barsanti P."/>
            <person name="Batterham P."/>
            <person name="Batzoglou S."/>
            <person name="Begun D."/>
            <person name="Bhutkar A."/>
            <person name="Blanco E."/>
            <person name="Bosak S.A."/>
            <person name="Bradley R.K."/>
            <person name="Brand A.D."/>
            <person name="Brent M.R."/>
            <person name="Brooks A.N."/>
            <person name="Brown R.H."/>
            <person name="Butlin R.K."/>
            <person name="Caggese C."/>
            <person name="Calvi B.R."/>
            <person name="Bernardo de Carvalho A."/>
            <person name="Caspi A."/>
            <person name="Castrezana S."/>
            <person name="Celniker S.E."/>
            <person name="Chang J.L."/>
            <person name="Chapple C."/>
            <person name="Chatterji S."/>
            <person name="Chinwalla A."/>
            <person name="Civetta A."/>
            <person name="Clifton S.W."/>
            <person name="Comeron J.M."/>
            <person name="Costello J.C."/>
            <person name="Coyne J.A."/>
            <person name="Daub J."/>
            <person name="David R.G."/>
            <person name="Delcher A.L."/>
            <person name="Delehaunty K."/>
            <person name="Do C.B."/>
            <person name="Ebling H."/>
            <person name="Edwards K."/>
            <person name="Eickbush T."/>
            <person name="Evans J.D."/>
            <person name="Filipski A."/>
            <person name="Findeiss S."/>
            <person name="Freyhult E."/>
            <person name="Fulton L."/>
            <person name="Fulton R."/>
            <person name="Garcia A.C."/>
            <person name="Gardiner A."/>
            <person name="Garfield D.A."/>
            <person name="Garvin B.E."/>
            <person name="Gibson G."/>
            <person name="Gilbert D."/>
            <person name="Gnerre S."/>
            <person name="Godfrey J."/>
            <person name="Good R."/>
            <person name="Gotea V."/>
            <person name="Gravely B."/>
            <person name="Greenberg A.J."/>
            <person name="Griffiths-Jones S."/>
            <person name="Gross S."/>
            <person name="Guigo R."/>
            <person name="Gustafson E.A."/>
            <person name="Haerty W."/>
            <person name="Hahn M.W."/>
            <person name="Halligan D.L."/>
            <person name="Halpern A.L."/>
            <person name="Halter G.M."/>
            <person name="Han M.V."/>
            <person name="Heger A."/>
            <person name="Hillier L."/>
            <person name="Hinrichs A.S."/>
            <person name="Holmes I."/>
            <person name="Hoskins R.A."/>
            <person name="Hubisz M.J."/>
            <person name="Hultmark D."/>
            <person name="Huntley M.A."/>
            <person name="Jaffe D.B."/>
            <person name="Jagadeeshan S."/>
            <person name="Jeck W.R."/>
            <person name="Johnson J."/>
            <person name="Jones C.D."/>
            <person name="Jordan W.C."/>
            <person name="Karpen G.H."/>
            <person name="Kataoka E."/>
            <person name="Keightley P.D."/>
            <person name="Kheradpour P."/>
            <person name="Kirkness E.F."/>
            <person name="Koerich L.B."/>
            <person name="Kristiansen K."/>
            <person name="Kudrna D."/>
            <person name="Kulathinal R.J."/>
            <person name="Kumar S."/>
            <person name="Kwok R."/>
            <person name="Lander E."/>
            <person name="Langley C.H."/>
            <person name="Lapoint R."/>
            <person name="Lazzaro B.P."/>
            <person name="Lee S.J."/>
            <person name="Levesque L."/>
            <person name="Li R."/>
            <person name="Lin C.F."/>
            <person name="Lin M.F."/>
            <person name="Lindblad-Toh K."/>
            <person name="Llopart A."/>
            <person name="Long M."/>
            <person name="Low L."/>
            <person name="Lozovsky E."/>
            <person name="Lu J."/>
            <person name="Luo M."/>
            <person name="Machado C.A."/>
            <person name="Makalowski W."/>
            <person name="Marzo M."/>
            <person name="Matsuda M."/>
            <person name="Matzkin L."/>
            <person name="McAllister B."/>
            <person name="McBride C.S."/>
            <person name="McKernan B."/>
            <person name="McKernan K."/>
            <person name="Mendez-Lago M."/>
            <person name="Minx P."/>
            <person name="Mollenhauer M.U."/>
            <person name="Montooth K."/>
            <person name="Mount S.M."/>
            <person name="Mu X."/>
            <person name="Myers E."/>
            <person name="Negre B."/>
            <person name="Newfeld S."/>
            <person name="Nielsen R."/>
            <person name="Noor M.A."/>
            <person name="O'Grady P."/>
            <person name="Pachter L."/>
            <person name="Papaceit M."/>
            <person name="Parisi M.J."/>
            <person name="Parisi M."/>
            <person name="Parts L."/>
            <person name="Pedersen J.S."/>
            <person name="Pesole G."/>
            <person name="Phillippy A.M."/>
            <person name="Ponting C.P."/>
            <person name="Pop M."/>
            <person name="Porcelli D."/>
            <person name="Powell J.R."/>
            <person name="Prohaska S."/>
            <person name="Pruitt K."/>
            <person name="Puig M."/>
            <person name="Quesneville H."/>
            <person name="Ram K.R."/>
            <person name="Rand D."/>
            <person name="Rasmussen M.D."/>
            <person name="Reed L.K."/>
            <person name="Reenan R."/>
            <person name="Reily A."/>
            <person name="Remington K.A."/>
            <person name="Rieger T.T."/>
            <person name="Ritchie M.G."/>
            <person name="Robin C."/>
            <person name="Rogers Y.H."/>
            <person name="Rohde C."/>
            <person name="Rozas J."/>
            <person name="Rubenfield M.J."/>
            <person name="Ruiz A."/>
            <person name="Russo S."/>
            <person name="Salzberg S.L."/>
            <person name="Sanchez-Gracia A."/>
            <person name="Saranga D.J."/>
            <person name="Sato H."/>
            <person name="Schaeffer S.W."/>
            <person name="Schatz M.C."/>
            <person name="Schlenke T."/>
            <person name="Schwartz R."/>
            <person name="Segarra C."/>
            <person name="Singh R.S."/>
            <person name="Sirot L."/>
            <person name="Sirota M."/>
            <person name="Sisneros N.B."/>
            <person name="Smith C.D."/>
            <person name="Smith T.F."/>
            <person name="Spieth J."/>
            <person name="Stage D.E."/>
            <person name="Stark A."/>
            <person name="Stephan W."/>
            <person name="Strausberg R.L."/>
            <person name="Strempel S."/>
            <person name="Sturgill D."/>
            <person name="Sutton G."/>
            <person name="Sutton G.G."/>
            <person name="Tao W."/>
            <person name="Teichmann S."/>
            <person name="Tobari Y.N."/>
            <person name="Tomimura Y."/>
            <person name="Tsolas J.M."/>
            <person name="Valente V.L."/>
            <person name="Venter E."/>
            <person name="Venter J.C."/>
            <person name="Vicario S."/>
            <person name="Vieira F.G."/>
            <person name="Vilella A.J."/>
            <person name="Villasante A."/>
            <person name="Walenz B."/>
            <person name="Wang J."/>
            <person name="Wasserman M."/>
            <person name="Watts T."/>
            <person name="Wilson D."/>
            <person name="Wilson R.K."/>
            <person name="Wing R.A."/>
            <person name="Wolfner M.F."/>
            <person name="Wong A."/>
            <person name="Wong G.K."/>
            <person name="Wu C.I."/>
            <person name="Wu G."/>
            <person name="Yamamoto D."/>
            <person name="Yang H.P."/>
            <person name="Yang S.P."/>
            <person name="Yorke J.A."/>
            <person name="Yoshida K."/>
            <person name="Zdobnov E."/>
            <person name="Zhang P."/>
            <person name="Zhang Y."/>
            <person name="Zimin A.V."/>
            <person name="Baldwin J."/>
            <person name="Abdouelleil A."/>
            <person name="Abdulkadir J."/>
            <person name="Abebe A."/>
            <person name="Abera B."/>
            <person name="Abreu J."/>
            <person name="Acer S.C."/>
            <person name="Aftuck L."/>
            <person name="Alexander A."/>
            <person name="An P."/>
            <person name="Anderson E."/>
            <person name="Anderson S."/>
            <person name="Arachi H."/>
            <person name="Azer M."/>
            <person name="Bachantsang P."/>
            <person name="Barry A."/>
            <person name="Bayul T."/>
            <person name="Berlin A."/>
            <person name="Bessette D."/>
            <person name="Bloom T."/>
            <person name="Blye J."/>
            <person name="Boguslavskiy L."/>
            <person name="Bonnet C."/>
            <person name="Boukhgalter B."/>
            <person name="Bourzgui I."/>
            <person name="Brown A."/>
            <person name="Cahill P."/>
            <person name="Channer S."/>
            <person name="Cheshatsang Y."/>
            <person name="Chuda L."/>
            <person name="Citroen M."/>
            <person name="Collymore A."/>
            <person name="Cooke P."/>
            <person name="Costello M."/>
            <person name="D'Aco K."/>
            <person name="Daza R."/>
            <person name="De Haan G."/>
            <person name="DeGray S."/>
            <person name="DeMaso C."/>
            <person name="Dhargay N."/>
            <person name="Dooley K."/>
            <person name="Dooley E."/>
            <person name="Doricent M."/>
            <person name="Dorje P."/>
            <person name="Dorjee K."/>
            <person name="Dupes A."/>
            <person name="Elong R."/>
            <person name="Falk J."/>
            <person name="Farina A."/>
            <person name="Faro S."/>
            <person name="Ferguson D."/>
            <person name="Fisher S."/>
            <person name="Foley C.D."/>
            <person name="Franke A."/>
            <person name="Friedrich D."/>
            <person name="Gadbois L."/>
            <person name="Gearin G."/>
            <person name="Gearin C.R."/>
            <person name="Giannoukos G."/>
            <person name="Goode T."/>
            <person name="Graham J."/>
            <person name="Grandbois E."/>
            <person name="Grewal S."/>
            <person name="Gyaltsen K."/>
            <person name="Hafez N."/>
            <person name="Hagos B."/>
            <person name="Hall J."/>
            <person name="Henson C."/>
            <person name="Hollinger A."/>
            <person name="Honan T."/>
            <person name="Huard M.D."/>
            <person name="Hughes L."/>
            <person name="Hurhula B."/>
            <person name="Husby M.E."/>
            <person name="Kamat A."/>
            <person name="Kanga B."/>
            <person name="Kashin S."/>
            <person name="Khazanovich D."/>
            <person name="Kisner P."/>
            <person name="Lance K."/>
            <person name="Lara M."/>
            <person name="Lee W."/>
            <person name="Lennon N."/>
            <person name="Letendre F."/>
            <person name="LeVine R."/>
            <person name="Lipovsky A."/>
            <person name="Liu X."/>
            <person name="Liu J."/>
            <person name="Liu S."/>
            <person name="Lokyitsang T."/>
            <person name="Lokyitsang Y."/>
            <person name="Lubonja R."/>
            <person name="Lui A."/>
            <person name="MacDonald P."/>
            <person name="Magnisalis V."/>
            <person name="Maru K."/>
            <person name="Matthews C."/>
            <person name="McCusker W."/>
            <person name="McDonough S."/>
            <person name="Mehta T."/>
            <person name="Meldrim J."/>
            <person name="Meneus L."/>
            <person name="Mihai O."/>
            <person name="Mihalev A."/>
            <person name="Mihova T."/>
            <person name="Mittelman R."/>
            <person name="Mlenga V."/>
            <person name="Montmayeur A."/>
            <person name="Mulrain L."/>
            <person name="Navidi A."/>
            <person name="Naylor J."/>
            <person name="Negash T."/>
            <person name="Nguyen T."/>
            <person name="Nguyen N."/>
            <person name="Nicol R."/>
            <person name="Norbu C."/>
            <person name="Norbu N."/>
            <person name="Novod N."/>
            <person name="O'Neill B."/>
            <person name="Osman S."/>
            <person name="Markiewicz E."/>
            <person name="Oyono O.L."/>
            <person name="Patti C."/>
            <person name="Phunkhang P."/>
            <person name="Pierre F."/>
            <person name="Priest M."/>
            <person name="Raghuraman S."/>
            <person name="Rege F."/>
            <person name="Reyes R."/>
            <person name="Rise C."/>
            <person name="Rogov P."/>
            <person name="Ross K."/>
            <person name="Ryan E."/>
            <person name="Settipalli S."/>
            <person name="Shea T."/>
            <person name="Sherpa N."/>
            <person name="Shi L."/>
            <person name="Shih D."/>
            <person name="Sparrow T."/>
            <person name="Spaulding J."/>
            <person name="Stalker J."/>
            <person name="Stange-Thomann N."/>
            <person name="Stavropoulos S."/>
            <person name="Stone C."/>
            <person name="Strader C."/>
            <person name="Tesfaye S."/>
            <person name="Thomson T."/>
            <person name="Thoulutsang Y."/>
            <person name="Thoulutsang D."/>
            <person name="Topham K."/>
            <person name="Topping I."/>
            <person name="Tsamla T."/>
            <person name="Vassiliev H."/>
            <person name="Vo A."/>
            <person name="Wangchuk T."/>
            <person name="Wangdi T."/>
            <person name="Weiand M."/>
            <person name="Wilkinson J."/>
            <person name="Wilson A."/>
            <person name="Yadav S."/>
            <person name="Young G."/>
            <person name="Yu Q."/>
            <person name="Zembek L."/>
            <person name="Zhong D."/>
            <person name="Zimmer A."/>
            <person name="Zwirko Z."/>
            <person name="Jaffe D.B."/>
            <person name="Alvarez P."/>
            <person name="Brockman W."/>
            <person name="Butler J."/>
            <person name="Chin C."/>
            <person name="Gnerre S."/>
            <person name="Grabherr M."/>
            <person name="Kleber M."/>
            <person name="Mauceli E."/>
            <person name="MacCallum I."/>
        </authorList>
    </citation>
    <scope>NUCLEOTIDE SEQUENCE [LARGE SCALE GENOMIC DNA]</scope>
    <source>
        <strain evidence="4">Tai18E2 / Tucson 14021-0261.01</strain>
    </source>
</reference>
<evidence type="ECO:0000256" key="2">
    <source>
        <dbReference type="SAM" id="SignalP"/>
    </source>
</evidence>
<accession>A0A0R1DMG4</accession>
<feature type="signal peptide" evidence="2">
    <location>
        <begin position="1"/>
        <end position="33"/>
    </location>
</feature>
<protein>
    <submittedName>
        <fullName evidence="3">Uncharacterized protein, isoform B</fullName>
    </submittedName>
</protein>
<keyword evidence="4" id="KW-1185">Reference proteome</keyword>
<feature type="compositionally biased region" description="Basic residues" evidence="1">
    <location>
        <begin position="442"/>
        <end position="478"/>
    </location>
</feature>
<evidence type="ECO:0000256" key="1">
    <source>
        <dbReference type="SAM" id="MobiDB-lite"/>
    </source>
</evidence>
<proteinExistence type="predicted"/>
<feature type="compositionally biased region" description="Polar residues" evidence="1">
    <location>
        <begin position="345"/>
        <end position="375"/>
    </location>
</feature>
<feature type="region of interest" description="Disordered" evidence="1">
    <location>
        <begin position="345"/>
        <end position="392"/>
    </location>
</feature>
<evidence type="ECO:0000313" key="3">
    <source>
        <dbReference type="EMBL" id="KRJ98440.1"/>
    </source>
</evidence>
<feature type="region of interest" description="Disordered" evidence="1">
    <location>
        <begin position="398"/>
        <end position="417"/>
    </location>
</feature>
<dbReference type="Proteomes" id="UP000002282">
    <property type="component" value="Chromosome 2L"/>
</dbReference>
<evidence type="ECO:0000313" key="4">
    <source>
        <dbReference type="Proteomes" id="UP000002282"/>
    </source>
</evidence>
<dbReference type="EMBL" id="CM000157">
    <property type="protein sequence ID" value="KRJ98440.1"/>
    <property type="molecule type" value="Genomic_DNA"/>
</dbReference>
<sequence>MANAMRGKRCGRSRIRELILILSLITMAGDSRATPFDPSFFIEGVQSEVVNPFNRTILNRFNLTEEQILSIQNRSNPNMRDDSGQSSNQQYLQQVATQRLNDIFKRVQKAISNEPNGSVSKEKAGFPICNAETTSSEDWSQGNNVTLQFASSVFISNNDDRLSSALLRLYKTNPGQTREQNPGQVSAQPISTENPGSTAPNCAEQPPVGPQIRVTVSIVHQQRKKRKLERKKRTCNTAMLSSSSTGWVEIDVKCALAYWEQQHRQQLRQQQPLQPQLTASVVGILMIEVHDDEENLLRPGLYFAPPTCDQADIAVPWSVYRTEPFKSHLASWTLPRKPRLDIFFNGSNSMKSTYNTPKSRAFIESTTSNSPTIDNQLDESGEHESQHQQIQRVNLVHHRRHHHNHQQPESDSESAQLEAEIEAKELMSSASNSEQQMEPISNHHRHRTGHHHPHQLHQHQHHHHRHTKHHRIPAHKLE</sequence>
<dbReference type="AlphaFoldDB" id="A0A0R1DMG4"/>
<feature type="region of interest" description="Disordered" evidence="1">
    <location>
        <begin position="425"/>
        <end position="478"/>
    </location>
</feature>
<organism evidence="3 4">
    <name type="scientific">Drosophila yakuba</name>
    <name type="common">Fruit fly</name>
    <dbReference type="NCBI Taxonomy" id="7245"/>
    <lineage>
        <taxon>Eukaryota</taxon>
        <taxon>Metazoa</taxon>
        <taxon>Ecdysozoa</taxon>
        <taxon>Arthropoda</taxon>
        <taxon>Hexapoda</taxon>
        <taxon>Insecta</taxon>
        <taxon>Pterygota</taxon>
        <taxon>Neoptera</taxon>
        <taxon>Endopterygota</taxon>
        <taxon>Diptera</taxon>
        <taxon>Brachycera</taxon>
        <taxon>Muscomorpha</taxon>
        <taxon>Ephydroidea</taxon>
        <taxon>Drosophilidae</taxon>
        <taxon>Drosophila</taxon>
        <taxon>Sophophora</taxon>
    </lineage>
</organism>
<keyword evidence="2" id="KW-0732">Signal</keyword>
<reference evidence="3 4" key="2">
    <citation type="journal article" date="2007" name="PLoS Biol.">
        <title>Principles of genome evolution in the Drosophila melanogaster species group.</title>
        <authorList>
            <person name="Ranz J.M."/>
            <person name="Maurin D."/>
            <person name="Chan Y.S."/>
            <person name="von Grotthuss M."/>
            <person name="Hillier L.W."/>
            <person name="Roote J."/>
            <person name="Ashburner M."/>
            <person name="Bergman C.M."/>
        </authorList>
    </citation>
    <scope>NUCLEOTIDE SEQUENCE [LARGE SCALE GENOMIC DNA]</scope>
    <source>
        <strain evidence="4">Tai18E2 / Tucson 14021-0261.01</strain>
    </source>
</reference>
<dbReference type="OrthoDB" id="6287506at2759"/>
<dbReference type="KEGG" id="dya:Dyak_GE19247"/>
<feature type="chain" id="PRO_5006402681" evidence="2">
    <location>
        <begin position="34"/>
        <end position="478"/>
    </location>
</feature>
<gene>
    <name evidence="3" type="primary">Dyak\GE19247</name>
    <name evidence="3" type="synonym">dyak_GLEANR_3020</name>
    <name evidence="3" type="synonym">GE19247</name>
    <name evidence="3" type="ORF">Dyak_GE19247</name>
</gene>
<name>A0A0R1DMG4_DROYA</name>
<feature type="compositionally biased region" description="Polar residues" evidence="1">
    <location>
        <begin position="173"/>
        <end position="200"/>
    </location>
</feature>
<feature type="compositionally biased region" description="Polar residues" evidence="1">
    <location>
        <begin position="428"/>
        <end position="439"/>
    </location>
</feature>
<feature type="region of interest" description="Disordered" evidence="1">
    <location>
        <begin position="173"/>
        <end position="207"/>
    </location>
</feature>